<evidence type="ECO:0000256" key="1">
    <source>
        <dbReference type="SAM" id="MobiDB-lite"/>
    </source>
</evidence>
<protein>
    <submittedName>
        <fullName evidence="3">Uncharacterized protein</fullName>
    </submittedName>
</protein>
<dbReference type="EMBL" id="CP029189">
    <property type="protein sequence ID" value="QES55593.1"/>
    <property type="molecule type" value="Genomic_DNA"/>
</dbReference>
<organism evidence="3 4">
    <name type="scientific">Streptomyces venezuelae</name>
    <dbReference type="NCBI Taxonomy" id="54571"/>
    <lineage>
        <taxon>Bacteria</taxon>
        <taxon>Bacillati</taxon>
        <taxon>Actinomycetota</taxon>
        <taxon>Actinomycetes</taxon>
        <taxon>Kitasatosporales</taxon>
        <taxon>Streptomycetaceae</taxon>
        <taxon>Streptomyces</taxon>
    </lineage>
</organism>
<feature type="region of interest" description="Disordered" evidence="1">
    <location>
        <begin position="189"/>
        <end position="231"/>
    </location>
</feature>
<keyword evidence="2" id="KW-1133">Transmembrane helix</keyword>
<proteinExistence type="predicted"/>
<evidence type="ECO:0000313" key="3">
    <source>
        <dbReference type="EMBL" id="QES55593.1"/>
    </source>
</evidence>
<keyword evidence="2" id="KW-0472">Membrane</keyword>
<dbReference type="OrthoDB" id="4333421at2"/>
<sequence length="447" mass="45646">MACASKLGVGVVVRGRVTAWAAALGLVAGAPGLAYAEGSAPGPLPAYRPADGAKAIEGRPSTADAPQIEAGKVYQDTLGPGERFYRLVLDEDGADVYVSAVVRPAAGAKVSGGDGIDVEIMTTAGRSCPRGTGRANFGYDAYPIGAAGVRRGAEDEDCAPAGVYYAKVTRTSAKGYDQSPWPLEIKVQREPGRGAGGPTAAPGAWPSGAPVLPGTEPEHRSGGTGFNDARALGSGVWRDEMRPGQTRFYRVPLDWGQQLGIGAELAAARMTKTYGSASGGLTVSLYSPYRGLVAGKDVSYDGKQAGITLGKTPPVAYENRFAGDRSEQPVSVAGWYYVAVTMGAKVADFTEDAAPVPLTLRLDVTGTPAKGPAYVGSPAAGGFGVGDGDRAAAEEGLTAPEAAEAAERRATMRIVAGAGFGTGTVLLLVLGGWTLLGRRRGRGPTAG</sequence>
<evidence type="ECO:0000256" key="2">
    <source>
        <dbReference type="SAM" id="Phobius"/>
    </source>
</evidence>
<keyword evidence="2" id="KW-0812">Transmembrane</keyword>
<dbReference type="Proteomes" id="UP000324101">
    <property type="component" value="Chromosome"/>
</dbReference>
<gene>
    <name evidence="3" type="ORF">DEJ51_16600</name>
</gene>
<dbReference type="AlphaFoldDB" id="A0A5P2DLE9"/>
<reference evidence="3 4" key="1">
    <citation type="submission" date="2018-05" db="EMBL/GenBank/DDBJ databases">
        <title>Streptomyces venezuelae.</title>
        <authorList>
            <person name="Kim W."/>
            <person name="Lee N."/>
            <person name="Cho B.-K."/>
        </authorList>
    </citation>
    <scope>NUCLEOTIDE SEQUENCE [LARGE SCALE GENOMIC DNA]</scope>
    <source>
        <strain evidence="3 4">ATCC 21018</strain>
    </source>
</reference>
<evidence type="ECO:0000313" key="4">
    <source>
        <dbReference type="Proteomes" id="UP000324101"/>
    </source>
</evidence>
<feature type="transmembrane region" description="Helical" evidence="2">
    <location>
        <begin position="414"/>
        <end position="436"/>
    </location>
</feature>
<accession>A0A5P2DLE9</accession>
<name>A0A5P2DLE9_STRVZ</name>
<feature type="compositionally biased region" description="Low complexity" evidence="1">
    <location>
        <begin position="198"/>
        <end position="210"/>
    </location>
</feature>